<feature type="transmembrane region" description="Helical" evidence="18">
    <location>
        <begin position="164"/>
        <end position="183"/>
    </location>
</feature>
<dbReference type="InterPro" id="IPR050482">
    <property type="entry name" value="Sensor_HK_TwoCompSys"/>
</dbReference>
<evidence type="ECO:0000256" key="15">
    <source>
        <dbReference type="ARBA" id="ARBA00030800"/>
    </source>
</evidence>
<feature type="transmembrane region" description="Helical" evidence="18">
    <location>
        <begin position="94"/>
        <end position="111"/>
    </location>
</feature>
<keyword evidence="10 20" id="KW-0418">Kinase</keyword>
<evidence type="ECO:0000259" key="19">
    <source>
        <dbReference type="PROSITE" id="PS50109"/>
    </source>
</evidence>
<keyword evidence="21" id="KW-1185">Reference proteome</keyword>
<feature type="domain" description="Histidine kinase" evidence="19">
    <location>
        <begin position="219"/>
        <end position="415"/>
    </location>
</feature>
<dbReference type="PIRSF" id="PIRSF037434">
    <property type="entry name" value="STHK_ChrS"/>
    <property type="match status" value="1"/>
</dbReference>
<dbReference type="SMART" id="SM00387">
    <property type="entry name" value="HATPase_c"/>
    <property type="match status" value="1"/>
</dbReference>
<keyword evidence="7" id="KW-0963">Cytoplasm</keyword>
<evidence type="ECO:0000256" key="17">
    <source>
        <dbReference type="SAM" id="MobiDB-lite"/>
    </source>
</evidence>
<comment type="subcellular location">
    <subcellularLocation>
        <location evidence="3">Cytoplasm</location>
    </subcellularLocation>
</comment>
<dbReference type="GO" id="GO:0005737">
    <property type="term" value="C:cytoplasm"/>
    <property type="evidence" value="ECO:0007669"/>
    <property type="project" value="UniProtKB-SubCell"/>
</dbReference>
<dbReference type="GO" id="GO:0016020">
    <property type="term" value="C:membrane"/>
    <property type="evidence" value="ECO:0007669"/>
    <property type="project" value="InterPro"/>
</dbReference>
<accession>A0A399JA95</accession>
<evidence type="ECO:0000256" key="13">
    <source>
        <dbReference type="ARBA" id="ARBA00023014"/>
    </source>
</evidence>
<comment type="caution">
    <text evidence="20">The sequence shown here is derived from an EMBL/GenBank/DDBJ whole genome shotgun (WGS) entry which is preliminary data.</text>
</comment>
<evidence type="ECO:0000256" key="18">
    <source>
        <dbReference type="SAM" id="Phobius"/>
    </source>
</evidence>
<dbReference type="SUPFAM" id="SSF55874">
    <property type="entry name" value="ATPase domain of HSP90 chaperone/DNA topoisomerase II/histidine kinase"/>
    <property type="match status" value="1"/>
</dbReference>
<dbReference type="Proteomes" id="UP000265419">
    <property type="component" value="Unassembled WGS sequence"/>
</dbReference>
<dbReference type="Pfam" id="PF02518">
    <property type="entry name" value="HATPase_c"/>
    <property type="match status" value="1"/>
</dbReference>
<feature type="transmembrane region" description="Helical" evidence="18">
    <location>
        <begin position="40"/>
        <end position="59"/>
    </location>
</feature>
<keyword evidence="8" id="KW-0808">Transferase</keyword>
<dbReference type="GO" id="GO:0046872">
    <property type="term" value="F:metal ion binding"/>
    <property type="evidence" value="ECO:0007669"/>
    <property type="project" value="UniProtKB-KW"/>
</dbReference>
<sequence>MDGHRLASVFTGLRLGLHAVVAVIVLIVLLRSVPPADARAAVGVGAILAWVLAYAAGVADGVRRTRRRAAAGVATPSVPLPDDAPPAMRASRPAAVWLGIGTLSVLWLVAAWCLPEAAYLVFPLFFLQLHLLGARWGTALVLVSAVCAVITLGVQQGFSVPGAVGPMLGAAVALLVGLGFRAFTRQAVAREALVEELVAARDELARSERRAGQESERARLARDIHDTVSQSLSSIQMLLHAAERALQGERSAELLRLARESAASVQAETRSIVRALTPAPLEEEGLAAALRRLAETEWSGGPEVLLSVEGDEALDMSRRTALLRLAQGAVGNALRHAGATRIELGLRVDAQAATLTVSDNGVGFEPELAPGASHGAGHFGLASMRERAAQFGGRLSVDSTPGHGTRVEVVLPHGPSKEA</sequence>
<keyword evidence="6" id="KW-0004">4Fe-4S</keyword>
<comment type="catalytic activity">
    <reaction evidence="1">
        <text>ATP + protein L-histidine = ADP + protein N-phospho-L-histidine.</text>
        <dbReference type="EC" id="2.7.13.3"/>
    </reaction>
</comment>
<evidence type="ECO:0000256" key="2">
    <source>
        <dbReference type="ARBA" id="ARBA00001966"/>
    </source>
</evidence>
<dbReference type="Gene3D" id="1.20.5.1930">
    <property type="match status" value="1"/>
</dbReference>
<evidence type="ECO:0000256" key="4">
    <source>
        <dbReference type="ARBA" id="ARBA00012438"/>
    </source>
</evidence>
<dbReference type="CDD" id="cd16917">
    <property type="entry name" value="HATPase_UhpB-NarQ-NarX-like"/>
    <property type="match status" value="1"/>
</dbReference>
<evidence type="ECO:0000256" key="12">
    <source>
        <dbReference type="ARBA" id="ARBA00023012"/>
    </source>
</evidence>
<evidence type="ECO:0000256" key="3">
    <source>
        <dbReference type="ARBA" id="ARBA00004496"/>
    </source>
</evidence>
<evidence type="ECO:0000256" key="6">
    <source>
        <dbReference type="ARBA" id="ARBA00022485"/>
    </source>
</evidence>
<evidence type="ECO:0000256" key="1">
    <source>
        <dbReference type="ARBA" id="ARBA00000085"/>
    </source>
</evidence>
<dbReference type="GO" id="GO:0046983">
    <property type="term" value="F:protein dimerization activity"/>
    <property type="evidence" value="ECO:0007669"/>
    <property type="project" value="InterPro"/>
</dbReference>
<dbReference type="PANTHER" id="PTHR24421:SF55">
    <property type="entry name" value="SENSOR HISTIDINE KINASE YDFH"/>
    <property type="match status" value="1"/>
</dbReference>
<name>A0A399JA95_9MICC</name>
<evidence type="ECO:0000256" key="9">
    <source>
        <dbReference type="ARBA" id="ARBA00022723"/>
    </source>
</evidence>
<dbReference type="GO" id="GO:0000155">
    <property type="term" value="F:phosphorelay sensor kinase activity"/>
    <property type="evidence" value="ECO:0007669"/>
    <property type="project" value="InterPro"/>
</dbReference>
<keyword evidence="18" id="KW-1133">Transmembrane helix</keyword>
<dbReference type="Pfam" id="PF07730">
    <property type="entry name" value="HisKA_3"/>
    <property type="match status" value="1"/>
</dbReference>
<dbReference type="InterPro" id="IPR011712">
    <property type="entry name" value="Sig_transdc_His_kin_sub3_dim/P"/>
</dbReference>
<dbReference type="RefSeq" id="WP_119425793.1">
    <property type="nucleotide sequence ID" value="NZ_QQXK01000036.1"/>
</dbReference>
<keyword evidence="12" id="KW-0902">Two-component regulatory system</keyword>
<feature type="transmembrane region" description="Helical" evidence="18">
    <location>
        <begin position="140"/>
        <end position="158"/>
    </location>
</feature>
<dbReference type="AlphaFoldDB" id="A0A399JA95"/>
<dbReference type="EC" id="2.7.13.3" evidence="4"/>
<evidence type="ECO:0000313" key="20">
    <source>
        <dbReference type="EMBL" id="RII41119.1"/>
    </source>
</evidence>
<keyword evidence="13" id="KW-0411">Iron-sulfur</keyword>
<protein>
    <recommendedName>
        <fullName evidence="5">Oxygen sensor histidine kinase NreB</fullName>
        <ecNumber evidence="4">2.7.13.3</ecNumber>
    </recommendedName>
    <alternativeName>
        <fullName evidence="15">Nitrogen regulation protein B</fullName>
    </alternativeName>
</protein>
<evidence type="ECO:0000313" key="21">
    <source>
        <dbReference type="Proteomes" id="UP000265419"/>
    </source>
</evidence>
<evidence type="ECO:0000256" key="10">
    <source>
        <dbReference type="ARBA" id="ARBA00022777"/>
    </source>
</evidence>
<dbReference type="GO" id="GO:0051539">
    <property type="term" value="F:4 iron, 4 sulfur cluster binding"/>
    <property type="evidence" value="ECO:0007669"/>
    <property type="project" value="UniProtKB-KW"/>
</dbReference>
<dbReference type="InterPro" id="IPR017205">
    <property type="entry name" value="Sig_transdc_His_kinase_ChrS"/>
</dbReference>
<dbReference type="PROSITE" id="PS50109">
    <property type="entry name" value="HIS_KIN"/>
    <property type="match status" value="1"/>
</dbReference>
<dbReference type="InterPro" id="IPR005467">
    <property type="entry name" value="His_kinase_dom"/>
</dbReference>
<evidence type="ECO:0000256" key="5">
    <source>
        <dbReference type="ARBA" id="ARBA00017322"/>
    </source>
</evidence>
<keyword evidence="11" id="KW-0408">Iron</keyword>
<gene>
    <name evidence="20" type="ORF">DWB68_14295</name>
</gene>
<proteinExistence type="predicted"/>
<keyword evidence="9" id="KW-0479">Metal-binding</keyword>
<dbReference type="InterPro" id="IPR036890">
    <property type="entry name" value="HATPase_C_sf"/>
</dbReference>
<dbReference type="PRINTS" id="PR00344">
    <property type="entry name" value="BCTRLSENSOR"/>
</dbReference>
<feature type="coiled-coil region" evidence="16">
    <location>
        <begin position="190"/>
        <end position="217"/>
    </location>
</feature>
<keyword evidence="18" id="KW-0472">Membrane</keyword>
<evidence type="ECO:0000256" key="16">
    <source>
        <dbReference type="SAM" id="Coils"/>
    </source>
</evidence>
<feature type="region of interest" description="Disordered" evidence="17">
    <location>
        <begin position="394"/>
        <end position="419"/>
    </location>
</feature>
<organism evidence="20 21">
    <name type="scientific">Galactobacter valiniphilus</name>
    <dbReference type="NCBI Taxonomy" id="2676122"/>
    <lineage>
        <taxon>Bacteria</taxon>
        <taxon>Bacillati</taxon>
        <taxon>Actinomycetota</taxon>
        <taxon>Actinomycetes</taxon>
        <taxon>Micrococcales</taxon>
        <taxon>Micrococcaceae</taxon>
        <taxon>Galactobacter</taxon>
    </lineage>
</organism>
<dbReference type="InterPro" id="IPR004358">
    <property type="entry name" value="Sig_transdc_His_kin-like_C"/>
</dbReference>
<evidence type="ECO:0000256" key="11">
    <source>
        <dbReference type="ARBA" id="ARBA00023004"/>
    </source>
</evidence>
<keyword evidence="16" id="KW-0175">Coiled coil</keyword>
<reference evidence="20 21" key="1">
    <citation type="submission" date="2018-07" db="EMBL/GenBank/DDBJ databases">
        <title>Arthrobacter sp. nov., isolated from raw cow's milk with high bacterial count.</title>
        <authorList>
            <person name="Hahne J."/>
            <person name="Isele D."/>
            <person name="Lipski A."/>
        </authorList>
    </citation>
    <scope>NUCLEOTIDE SEQUENCE [LARGE SCALE GENOMIC DNA]</scope>
    <source>
        <strain evidence="20 21">JZ R-35</strain>
    </source>
</reference>
<dbReference type="EMBL" id="QQXK01000036">
    <property type="protein sequence ID" value="RII41119.1"/>
    <property type="molecule type" value="Genomic_DNA"/>
</dbReference>
<keyword evidence="18" id="KW-0812">Transmembrane</keyword>
<evidence type="ECO:0000256" key="14">
    <source>
        <dbReference type="ARBA" id="ARBA00024827"/>
    </source>
</evidence>
<dbReference type="Gene3D" id="3.30.565.10">
    <property type="entry name" value="Histidine kinase-like ATPase, C-terminal domain"/>
    <property type="match status" value="1"/>
</dbReference>
<comment type="function">
    <text evidence="14">Member of the two-component regulatory system NreB/NreC involved in the control of dissimilatory nitrate/nitrite reduction in response to oxygen. NreB functions as a direct oxygen sensor histidine kinase which is autophosphorylated, in the absence of oxygen, probably at the conserved histidine residue, and transfers its phosphate group probably to a conserved aspartate residue of NreC. NreB/NreC activates the expression of the nitrate (narGHJI) and nitrite (nir) reductase operons, as well as the putative nitrate transporter gene narT.</text>
</comment>
<evidence type="ECO:0000256" key="7">
    <source>
        <dbReference type="ARBA" id="ARBA00022490"/>
    </source>
</evidence>
<dbReference type="PANTHER" id="PTHR24421">
    <property type="entry name" value="NITRATE/NITRITE SENSOR PROTEIN NARX-RELATED"/>
    <property type="match status" value="1"/>
</dbReference>
<dbReference type="InterPro" id="IPR003594">
    <property type="entry name" value="HATPase_dom"/>
</dbReference>
<feature type="transmembrane region" description="Helical" evidence="18">
    <location>
        <begin position="12"/>
        <end position="34"/>
    </location>
</feature>
<evidence type="ECO:0000256" key="8">
    <source>
        <dbReference type="ARBA" id="ARBA00022679"/>
    </source>
</evidence>
<comment type="cofactor">
    <cofactor evidence="2">
        <name>[4Fe-4S] cluster</name>
        <dbReference type="ChEBI" id="CHEBI:49883"/>
    </cofactor>
</comment>